<evidence type="ECO:0000259" key="4">
    <source>
        <dbReference type="PROSITE" id="PS50835"/>
    </source>
</evidence>
<feature type="domain" description="Ig-like" evidence="4">
    <location>
        <begin position="284"/>
        <end position="377"/>
    </location>
</feature>
<keyword evidence="6" id="KW-1185">Reference proteome</keyword>
<feature type="domain" description="C2H2-type" evidence="3">
    <location>
        <begin position="1260"/>
        <end position="1291"/>
    </location>
</feature>
<feature type="region of interest" description="Disordered" evidence="2">
    <location>
        <begin position="1206"/>
        <end position="1227"/>
    </location>
</feature>
<evidence type="ECO:0000313" key="6">
    <source>
        <dbReference type="Proteomes" id="UP000683360"/>
    </source>
</evidence>
<proteinExistence type="predicted"/>
<dbReference type="InterPro" id="IPR013783">
    <property type="entry name" value="Ig-like_fold"/>
</dbReference>
<accession>A0A8S3T536</accession>
<evidence type="ECO:0008006" key="7">
    <source>
        <dbReference type="Google" id="ProtNLM"/>
    </source>
</evidence>
<feature type="compositionally biased region" description="Polar residues" evidence="2">
    <location>
        <begin position="1218"/>
        <end position="1227"/>
    </location>
</feature>
<keyword evidence="1" id="KW-0862">Zinc</keyword>
<comment type="caution">
    <text evidence="5">The sequence shown here is derived from an EMBL/GenBank/DDBJ whole genome shotgun (WGS) entry which is preliminary data.</text>
</comment>
<name>A0A8S3T536_MYTED</name>
<dbReference type="GO" id="GO:0008270">
    <property type="term" value="F:zinc ion binding"/>
    <property type="evidence" value="ECO:0007669"/>
    <property type="project" value="UniProtKB-KW"/>
</dbReference>
<protein>
    <recommendedName>
        <fullName evidence="7">C2H2-type domain-containing protein</fullName>
    </recommendedName>
</protein>
<dbReference type="InterPro" id="IPR013087">
    <property type="entry name" value="Znf_C2H2_type"/>
</dbReference>
<dbReference type="PANTHER" id="PTHR33845:SF1">
    <property type="entry name" value="C2H2-TYPE DOMAIN-CONTAINING PROTEIN"/>
    <property type="match status" value="1"/>
</dbReference>
<feature type="domain" description="Ig-like" evidence="4">
    <location>
        <begin position="198"/>
        <end position="279"/>
    </location>
</feature>
<feature type="domain" description="Ig-like" evidence="4">
    <location>
        <begin position="105"/>
        <end position="191"/>
    </location>
</feature>
<keyword evidence="1" id="KW-0479">Metal-binding</keyword>
<dbReference type="PROSITE" id="PS50157">
    <property type="entry name" value="ZINC_FINGER_C2H2_2"/>
    <property type="match status" value="1"/>
</dbReference>
<dbReference type="Gene3D" id="2.60.40.10">
    <property type="entry name" value="Immunoglobulins"/>
    <property type="match status" value="2"/>
</dbReference>
<dbReference type="Proteomes" id="UP000683360">
    <property type="component" value="Unassembled WGS sequence"/>
</dbReference>
<dbReference type="InterPro" id="IPR036179">
    <property type="entry name" value="Ig-like_dom_sf"/>
</dbReference>
<dbReference type="SUPFAM" id="SSF48726">
    <property type="entry name" value="Immunoglobulin"/>
    <property type="match status" value="2"/>
</dbReference>
<dbReference type="PANTHER" id="PTHR33845">
    <property type="entry name" value="C2H2-TYPE DOMAIN-CONTAINING PROTEIN"/>
    <property type="match status" value="1"/>
</dbReference>
<gene>
    <name evidence="5" type="ORF">MEDL_41654</name>
</gene>
<dbReference type="PROSITE" id="PS50835">
    <property type="entry name" value="IG_LIKE"/>
    <property type="match status" value="3"/>
</dbReference>
<reference evidence="5" key="1">
    <citation type="submission" date="2021-03" db="EMBL/GenBank/DDBJ databases">
        <authorList>
            <person name="Bekaert M."/>
        </authorList>
    </citation>
    <scope>NUCLEOTIDE SEQUENCE</scope>
</reference>
<dbReference type="SMART" id="SM00409">
    <property type="entry name" value="IG"/>
    <property type="match status" value="2"/>
</dbReference>
<dbReference type="InterPro" id="IPR003599">
    <property type="entry name" value="Ig_sub"/>
</dbReference>
<keyword evidence="1" id="KW-0863">Zinc-finger</keyword>
<dbReference type="OrthoDB" id="6080263at2759"/>
<dbReference type="InterPro" id="IPR007110">
    <property type="entry name" value="Ig-like_dom"/>
</dbReference>
<dbReference type="PROSITE" id="PS00028">
    <property type="entry name" value="ZINC_FINGER_C2H2_1"/>
    <property type="match status" value="1"/>
</dbReference>
<organism evidence="5 6">
    <name type="scientific">Mytilus edulis</name>
    <name type="common">Blue mussel</name>
    <dbReference type="NCBI Taxonomy" id="6550"/>
    <lineage>
        <taxon>Eukaryota</taxon>
        <taxon>Metazoa</taxon>
        <taxon>Spiralia</taxon>
        <taxon>Lophotrochozoa</taxon>
        <taxon>Mollusca</taxon>
        <taxon>Bivalvia</taxon>
        <taxon>Autobranchia</taxon>
        <taxon>Pteriomorphia</taxon>
        <taxon>Mytilida</taxon>
        <taxon>Mytiloidea</taxon>
        <taxon>Mytilidae</taxon>
        <taxon>Mytilinae</taxon>
        <taxon>Mytilus</taxon>
    </lineage>
</organism>
<evidence type="ECO:0000259" key="3">
    <source>
        <dbReference type="PROSITE" id="PS50157"/>
    </source>
</evidence>
<evidence type="ECO:0000313" key="5">
    <source>
        <dbReference type="EMBL" id="CAG2228713.1"/>
    </source>
</evidence>
<feature type="region of interest" description="Disordered" evidence="2">
    <location>
        <begin position="486"/>
        <end position="510"/>
    </location>
</feature>
<dbReference type="EMBL" id="CAJPWZ010002000">
    <property type="protein sequence ID" value="CAG2228713.1"/>
    <property type="molecule type" value="Genomic_DNA"/>
</dbReference>
<sequence length="1469" mass="166961">MFGDLENVFSVYIIDLLQKLDIFDIEPNISALMDIYRFRNILSVLLFCSELVFTQESIYKNLGSSVKLICPIVKTHSFTKDKSGKFRCSDTFHKREFNLIIKRNPSDLVIVNVTGQHITAVQGKERDLECKVTSGQPGGNITWSTDGAIVARNGPNFVSYRLIPQRSDNRKIFKCEAFNSEGESILESSILLEVFYIPKITFYPNQTLTVKEGEETKVICRNDGNDANASTVWKRQITNTIITRNNELNFKSINRTDVGLYTCSVDTKVGVFENNAKVIVQYAPTIDIRYLPNERKMVCIPSGVPDRYTIMDWEHTTEYNEHIRFLKTTKEGNKSTLTFPKHLKGKDRHQDRGIYICRASNNIASIDGMFVMQKNINVTDNIYGKNVSVKGIIIAFRIQIDSLDDYSSYRIDVKNEIGCANHTIELVSASRLKQRHRERMEFATNVETPDETYDEIVHYTDIIEVDNLQPSSQENDNSILSMINRDEDVMSSEQTSTSSDKDRDSTEYLDDGYEKPYTTMVVNDQVKDNHVYLTTKEESNYENAIPYQNVACGHACEILEEDFLSDKTNAHDEHESTSQETCSQDWLEAQRTPREKLNKAMEILGSSFQPLQSQLQKPWNSISNSMRSYYSKKAFECVEIVLSIIAPDQECFLLESIYKKFSKTQEMCEIDQTTKTIINAYNNVTDSRTQTQILSLIVNSFTKAELQKLIPGVSLFKIDSARKHALVTGPGHIINKPKVYRMKLSKPKLTHFIEFIMNPLYSSVVGFGQTVLKLSSNEKYLSRNRASLYRILKVCHASKQRALQGLDNITAAGMNSIDMLSKLVQKLETFGMSQPESKSLTDIIQLINQFLKYEYKSHLNRLDGCTDHCTTMALSDPTEPKFSASCNHNHERQCEKCAMVESCLDMINEKINQIEIPTTILEEMKFEMEMAEKHLMEWKKHLLRTVHQESARRNILKSLTSKQALVIMDWAMKFLPFQYRETQSEFFGKKGFSWHISCVITSSKENELDLQCYIHILENGTQGWFSVANILVNLLDQLKTVNPEIDELFLKSDNAACYHCTNLLSFIQQNNAIFPILIKEYNFSEAQSGKDLCDSKTGTSRLHIYKYANEGHNVVSSADMKIALDSHGGIRGTQVSIISVNQDDEPHAKVKIPGISMLNNFTFGGEAITARKAYEVGEGLMIKTSTDPHLSMECVYKMKVVQPFPGPNEQPAKGTVTIPITRNDTDGIDNTCNNEEQRPIEPVADVNSNESDTEYNMPYFCCPDDSCDKVFAKSCNLEMHLTIGNHNYRTNPVSCLDTAVQIYAGQCESVLSYNETLVHCTSEDQHNINMGEINEKGGWALKGKRLTARFSESVKKYLQNICISCEKTGTRPNYYQLSEELRKVTDENGQKMFVKKEWLTPSQIRGYVAQFISKSRANITASKVPRVELCEVSVDEDEKLSAIVNMLDVNELNSDVSSIVTEVFSSVGI</sequence>
<evidence type="ECO:0000256" key="2">
    <source>
        <dbReference type="SAM" id="MobiDB-lite"/>
    </source>
</evidence>
<evidence type="ECO:0000256" key="1">
    <source>
        <dbReference type="PROSITE-ProRule" id="PRU00042"/>
    </source>
</evidence>